<organism evidence="3 4">
    <name type="scientific">Phytoactinopolyspora mesophila</name>
    <dbReference type="NCBI Taxonomy" id="2650750"/>
    <lineage>
        <taxon>Bacteria</taxon>
        <taxon>Bacillati</taxon>
        <taxon>Actinomycetota</taxon>
        <taxon>Actinomycetes</taxon>
        <taxon>Jiangellales</taxon>
        <taxon>Jiangellaceae</taxon>
        <taxon>Phytoactinopolyspora</taxon>
    </lineage>
</organism>
<dbReference type="Proteomes" id="UP000460435">
    <property type="component" value="Unassembled WGS sequence"/>
</dbReference>
<proteinExistence type="predicted"/>
<feature type="domain" description="SIS" evidence="2">
    <location>
        <begin position="53"/>
        <end position="235"/>
    </location>
</feature>
<dbReference type="GO" id="GO:0097367">
    <property type="term" value="F:carbohydrate derivative binding"/>
    <property type="evidence" value="ECO:0007669"/>
    <property type="project" value="InterPro"/>
</dbReference>
<dbReference type="InterPro" id="IPR001347">
    <property type="entry name" value="SIS_dom"/>
</dbReference>
<dbReference type="CDD" id="cd05013">
    <property type="entry name" value="SIS_RpiR"/>
    <property type="match status" value="1"/>
</dbReference>
<sequence>MQRSAPVPASPSAGPASTTPMPAARRYLDAAIGILQQIADDEAENVAEVGGRIAESIAGGARLFAFGCGHSALAVQEIVYRAGGLMLVNPLLGPGVDSMTVRPATLTSKLERLSGYAPALIETSPLRAGDVLIIVSLSGRNAMPVQAAQSARELGATVVAVTSSAYGDLPARDASGERLIDISDIVLDTKVPVGDAVLTDDGVPQPFGPASGVAATAILHALMAAVIDGMLARGLTPPVFLSANIDGGAERNDALLREHRENIFYLD</sequence>
<dbReference type="AlphaFoldDB" id="A0A7K3M7G4"/>
<reference evidence="3 4" key="1">
    <citation type="submission" date="2019-11" db="EMBL/GenBank/DDBJ databases">
        <authorList>
            <person name="Li X.-J."/>
            <person name="Feng X.-M."/>
        </authorList>
    </citation>
    <scope>NUCLEOTIDE SEQUENCE [LARGE SCALE GENOMIC DNA]</scope>
    <source>
        <strain evidence="3 4">XMNu-373</strain>
    </source>
</reference>
<evidence type="ECO:0000313" key="4">
    <source>
        <dbReference type="Proteomes" id="UP000460435"/>
    </source>
</evidence>
<protein>
    <submittedName>
        <fullName evidence="3">Sugar isomerase domain-containing protein</fullName>
    </submittedName>
</protein>
<feature type="region of interest" description="Disordered" evidence="1">
    <location>
        <begin position="1"/>
        <end position="20"/>
    </location>
</feature>
<dbReference type="InterPro" id="IPR046348">
    <property type="entry name" value="SIS_dom_sf"/>
</dbReference>
<dbReference type="PANTHER" id="PTHR30390:SF7">
    <property type="entry name" value="PHOSPHOHEPTOSE ISOMERASE"/>
    <property type="match status" value="1"/>
</dbReference>
<accession>A0A7K3M7G4</accession>
<dbReference type="GO" id="GO:0016853">
    <property type="term" value="F:isomerase activity"/>
    <property type="evidence" value="ECO:0007669"/>
    <property type="project" value="UniProtKB-KW"/>
</dbReference>
<dbReference type="InterPro" id="IPR050099">
    <property type="entry name" value="SIS_GmhA/DiaA_subfam"/>
</dbReference>
<dbReference type="NCBIfam" id="NF002805">
    <property type="entry name" value="PRK02947.1"/>
    <property type="match status" value="1"/>
</dbReference>
<evidence type="ECO:0000259" key="2">
    <source>
        <dbReference type="PROSITE" id="PS51464"/>
    </source>
</evidence>
<dbReference type="PANTHER" id="PTHR30390">
    <property type="entry name" value="SEDOHEPTULOSE 7-PHOSPHATE ISOMERASE / DNAA INITIATOR-ASSOCIATING FACTOR FOR REPLICATION INITIATION"/>
    <property type="match status" value="1"/>
</dbReference>
<keyword evidence="4" id="KW-1185">Reference proteome</keyword>
<gene>
    <name evidence="3" type="ORF">F7O44_14860</name>
</gene>
<dbReference type="SUPFAM" id="SSF53697">
    <property type="entry name" value="SIS domain"/>
    <property type="match status" value="1"/>
</dbReference>
<keyword evidence="3" id="KW-0413">Isomerase</keyword>
<evidence type="ECO:0000313" key="3">
    <source>
        <dbReference type="EMBL" id="NDL58348.1"/>
    </source>
</evidence>
<evidence type="ECO:0000256" key="1">
    <source>
        <dbReference type="SAM" id="MobiDB-lite"/>
    </source>
</evidence>
<dbReference type="Gene3D" id="3.40.50.10490">
    <property type="entry name" value="Glucose-6-phosphate isomerase like protein, domain 1"/>
    <property type="match status" value="1"/>
</dbReference>
<dbReference type="EMBL" id="WLZY01000005">
    <property type="protein sequence ID" value="NDL58348.1"/>
    <property type="molecule type" value="Genomic_DNA"/>
</dbReference>
<dbReference type="GO" id="GO:1901135">
    <property type="term" value="P:carbohydrate derivative metabolic process"/>
    <property type="evidence" value="ECO:0007669"/>
    <property type="project" value="InterPro"/>
</dbReference>
<dbReference type="Pfam" id="PF13580">
    <property type="entry name" value="SIS_2"/>
    <property type="match status" value="1"/>
</dbReference>
<comment type="caution">
    <text evidence="3">The sequence shown here is derived from an EMBL/GenBank/DDBJ whole genome shotgun (WGS) entry which is preliminary data.</text>
</comment>
<name>A0A7K3M7G4_9ACTN</name>
<dbReference type="InterPro" id="IPR035472">
    <property type="entry name" value="RpiR-like_SIS"/>
</dbReference>
<dbReference type="PROSITE" id="PS51464">
    <property type="entry name" value="SIS"/>
    <property type="match status" value="1"/>
</dbReference>